<name>A0ABQ7LEL7_BRACM</name>
<accession>A0ABQ7LEL7</accession>
<dbReference type="Proteomes" id="UP000823674">
    <property type="component" value="Chromosome A09"/>
</dbReference>
<evidence type="ECO:0000259" key="1">
    <source>
        <dbReference type="Pfam" id="PF21889"/>
    </source>
</evidence>
<proteinExistence type="predicted"/>
<dbReference type="InterPro" id="IPR054080">
    <property type="entry name" value="TPR1-like_2nd"/>
</dbReference>
<reference evidence="2 3" key="1">
    <citation type="submission" date="2021-03" db="EMBL/GenBank/DDBJ databases">
        <authorList>
            <person name="King G.J."/>
            <person name="Bancroft I."/>
            <person name="Baten A."/>
            <person name="Bloomfield J."/>
            <person name="Borpatragohain P."/>
            <person name="He Z."/>
            <person name="Irish N."/>
            <person name="Irwin J."/>
            <person name="Liu K."/>
            <person name="Mauleon R.P."/>
            <person name="Moore J."/>
            <person name="Morris R."/>
            <person name="Ostergaard L."/>
            <person name="Wang B."/>
            <person name="Wells R."/>
        </authorList>
    </citation>
    <scope>NUCLEOTIDE SEQUENCE [LARGE SCALE GENOMIC DNA]</scope>
    <source>
        <strain evidence="2">R-o-18</strain>
        <tissue evidence="2">Leaf</tissue>
    </source>
</reference>
<feature type="domain" description="TPR1-like CTLH-containing" evidence="1">
    <location>
        <begin position="52"/>
        <end position="91"/>
    </location>
</feature>
<evidence type="ECO:0000313" key="2">
    <source>
        <dbReference type="EMBL" id="KAG5383923.1"/>
    </source>
</evidence>
<dbReference type="Pfam" id="PF21889">
    <property type="entry name" value="TPR1-like_2nd"/>
    <property type="match status" value="1"/>
</dbReference>
<comment type="caution">
    <text evidence="2">The sequence shown here is derived from an EMBL/GenBank/DDBJ whole genome shotgun (WGS) entry which is preliminary data.</text>
</comment>
<gene>
    <name evidence="2" type="primary">A09p031620.1_BraROA</name>
    <name evidence="2" type="ORF">IGI04_035393</name>
</gene>
<evidence type="ECO:0000313" key="3">
    <source>
        <dbReference type="Proteomes" id="UP000823674"/>
    </source>
</evidence>
<dbReference type="EMBL" id="JADBGQ010000008">
    <property type="protein sequence ID" value="KAG5383923.1"/>
    <property type="molecule type" value="Genomic_DNA"/>
</dbReference>
<keyword evidence="3" id="KW-1185">Reference proteome</keyword>
<sequence length="123" mass="14239">MTTCVTRSPTLHSDVEEEGESKASFIIPLSRSSKGWSRNLGSFNILSTLRRKVFLGEEQLSKYGDTKSAMNMMYTKLKKLIDENLLFDEKLSFAIVKYSRLFYKVLNTRRKIPVIVHDEDEKL</sequence>
<organism evidence="2 3">
    <name type="scientific">Brassica rapa subsp. trilocularis</name>
    <dbReference type="NCBI Taxonomy" id="1813537"/>
    <lineage>
        <taxon>Eukaryota</taxon>
        <taxon>Viridiplantae</taxon>
        <taxon>Streptophyta</taxon>
        <taxon>Embryophyta</taxon>
        <taxon>Tracheophyta</taxon>
        <taxon>Spermatophyta</taxon>
        <taxon>Magnoliopsida</taxon>
        <taxon>eudicotyledons</taxon>
        <taxon>Gunneridae</taxon>
        <taxon>Pentapetalae</taxon>
        <taxon>rosids</taxon>
        <taxon>malvids</taxon>
        <taxon>Brassicales</taxon>
        <taxon>Brassicaceae</taxon>
        <taxon>Brassiceae</taxon>
        <taxon>Brassica</taxon>
    </lineage>
</organism>
<protein>
    <recommendedName>
        <fullName evidence="1">TPR1-like CTLH-containing domain-containing protein</fullName>
    </recommendedName>
</protein>